<proteinExistence type="predicted"/>
<organism evidence="1 2">
    <name type="scientific">Streptomyces changanensis</name>
    <dbReference type="NCBI Taxonomy" id="2964669"/>
    <lineage>
        <taxon>Bacteria</taxon>
        <taxon>Bacillati</taxon>
        <taxon>Actinomycetota</taxon>
        <taxon>Actinomycetes</taxon>
        <taxon>Kitasatosporales</taxon>
        <taxon>Streptomycetaceae</taxon>
        <taxon>Streptomyces</taxon>
    </lineage>
</organism>
<protein>
    <submittedName>
        <fullName evidence="1">Uncharacterized protein</fullName>
    </submittedName>
</protein>
<dbReference type="EMBL" id="CP102332">
    <property type="protein sequence ID" value="UUS33659.1"/>
    <property type="molecule type" value="Genomic_DNA"/>
</dbReference>
<keyword evidence="2" id="KW-1185">Reference proteome</keyword>
<sequence length="118" mass="13009">MRIAALRRRGAVLAVLRAEPIHVPVLPRAELERRAAGYRRHVGGAGADEGAGALLRWQVAYLRHALRSYDRLLDGLFAATGRAEAERLLRQRVYGAIAAAYPWLAEECARRSGRGGRP</sequence>
<evidence type="ECO:0000313" key="2">
    <source>
        <dbReference type="Proteomes" id="UP001060150"/>
    </source>
</evidence>
<gene>
    <name evidence="1" type="ORF">NRO40_24425</name>
</gene>
<accession>A0ABY5NCA6</accession>
<reference evidence="1" key="1">
    <citation type="submission" date="2022-08" db="EMBL/GenBank/DDBJ databases">
        <title>Streptomyces changanensis sp. nov., an actinomycete isolated from soil.</title>
        <authorList>
            <person name="Wu H."/>
            <person name="Han L."/>
        </authorList>
    </citation>
    <scope>NUCLEOTIDE SEQUENCE</scope>
    <source>
        <strain evidence="1">HL-66</strain>
    </source>
</reference>
<evidence type="ECO:0000313" key="1">
    <source>
        <dbReference type="EMBL" id="UUS33659.1"/>
    </source>
</evidence>
<dbReference type="RefSeq" id="WP_232790917.1">
    <property type="nucleotide sequence ID" value="NZ_CP102332.1"/>
</dbReference>
<dbReference type="Proteomes" id="UP001060150">
    <property type="component" value="Chromosome"/>
</dbReference>
<name>A0ABY5NCA6_9ACTN</name>